<organism evidence="2 3">
    <name type="scientific">Roseicella aquatilis</name>
    <dbReference type="NCBI Taxonomy" id="2527868"/>
    <lineage>
        <taxon>Bacteria</taxon>
        <taxon>Pseudomonadati</taxon>
        <taxon>Pseudomonadota</taxon>
        <taxon>Alphaproteobacteria</taxon>
        <taxon>Acetobacterales</taxon>
        <taxon>Roseomonadaceae</taxon>
        <taxon>Roseicella</taxon>
    </lineage>
</organism>
<comment type="caution">
    <text evidence="2">The sequence shown here is derived from an EMBL/GenBank/DDBJ whole genome shotgun (WGS) entry which is preliminary data.</text>
</comment>
<feature type="transmembrane region" description="Helical" evidence="1">
    <location>
        <begin position="223"/>
        <end position="243"/>
    </location>
</feature>
<keyword evidence="1" id="KW-0472">Membrane</keyword>
<proteinExistence type="predicted"/>
<sequence>MAQSDKVTEYRAGEAGWIGSGGGSLAAGSPASRLQSSPLWLPAIILVVMGIAAAVMLMPYPPLMDFLEWVYQGKILALLLSGNDLGPIRIAQYPVPNSTSQVILGLLCLVMPASMAASVFLLGFIAAASLVAWSLAARYQPALAGPLCLILMVSIFFCAPFWNGFANYGLALVLFGGFLLLPENRRVDPGPVLLFSLVIFFTHLTVFVAFLVLVGLQALALRRIVAAGLAVVPSILLAGWYYLALDRGRLDPGEPTVGQQSGQFLFDAAKYLAYKLYTFTKIGPYHNFVFSAGGDVVVRPPVYWAGVAVNGLYALLCLALLGLGLRDALRNRSARFVPLAAAAVLGLAFLLMPAGRLIANTGERFMYPALLLLLLSLPLHRGLTRLMGGIAVLLLVSLTSLASGQQDWSKPLPEASWAAPQRVLYQHRPTAFAASWFTLDSLATGRLPPGAQLSFETSLLISSAPPRAEPRP</sequence>
<feature type="transmembrane region" description="Helical" evidence="1">
    <location>
        <begin position="336"/>
        <end position="359"/>
    </location>
</feature>
<keyword evidence="3" id="KW-1185">Reference proteome</keyword>
<feature type="transmembrane region" description="Helical" evidence="1">
    <location>
        <begin position="102"/>
        <end position="135"/>
    </location>
</feature>
<feature type="transmembrane region" description="Helical" evidence="1">
    <location>
        <begin position="302"/>
        <end position="324"/>
    </location>
</feature>
<name>A0A4R4DPI8_9PROT</name>
<evidence type="ECO:0000313" key="3">
    <source>
        <dbReference type="Proteomes" id="UP000295023"/>
    </source>
</evidence>
<keyword evidence="1" id="KW-0812">Transmembrane</keyword>
<protein>
    <recommendedName>
        <fullName evidence="4">Glycosyltransferase RgtA/B/C/D-like domain-containing protein</fullName>
    </recommendedName>
</protein>
<evidence type="ECO:0000313" key="2">
    <source>
        <dbReference type="EMBL" id="TCZ63631.1"/>
    </source>
</evidence>
<feature type="transmembrane region" description="Helical" evidence="1">
    <location>
        <begin position="39"/>
        <end position="60"/>
    </location>
</feature>
<feature type="transmembrane region" description="Helical" evidence="1">
    <location>
        <begin position="147"/>
        <end position="180"/>
    </location>
</feature>
<evidence type="ECO:0008006" key="4">
    <source>
        <dbReference type="Google" id="ProtNLM"/>
    </source>
</evidence>
<dbReference type="AlphaFoldDB" id="A0A4R4DPI8"/>
<keyword evidence="1" id="KW-1133">Transmembrane helix</keyword>
<gene>
    <name evidence="2" type="ORF">EXY23_09610</name>
</gene>
<dbReference type="OrthoDB" id="7270630at2"/>
<accession>A0A4R4DPI8</accession>
<reference evidence="2 3" key="1">
    <citation type="submission" date="2019-03" db="EMBL/GenBank/DDBJ databases">
        <title>Paracraurococcus aquatilis NE82 genome sequence.</title>
        <authorList>
            <person name="Zhao Y."/>
            <person name="Du Z."/>
        </authorList>
    </citation>
    <scope>NUCLEOTIDE SEQUENCE [LARGE SCALE GENOMIC DNA]</scope>
    <source>
        <strain evidence="2 3">NE82</strain>
    </source>
</reference>
<dbReference type="RefSeq" id="WP_132287636.1">
    <property type="nucleotide sequence ID" value="NZ_SKBM01000007.1"/>
</dbReference>
<feature type="transmembrane region" description="Helical" evidence="1">
    <location>
        <begin position="192"/>
        <end position="216"/>
    </location>
</feature>
<dbReference type="EMBL" id="SKBM01000007">
    <property type="protein sequence ID" value="TCZ63631.1"/>
    <property type="molecule type" value="Genomic_DNA"/>
</dbReference>
<dbReference type="Proteomes" id="UP000295023">
    <property type="component" value="Unassembled WGS sequence"/>
</dbReference>
<evidence type="ECO:0000256" key="1">
    <source>
        <dbReference type="SAM" id="Phobius"/>
    </source>
</evidence>